<reference evidence="2" key="4">
    <citation type="journal article" date="2015" name="G3 (Bethesda)">
        <title>Genome sequences of three phytopathogenic species of the Magnaporthaceae family of fungi.</title>
        <authorList>
            <person name="Okagaki L.H."/>
            <person name="Nunes C.C."/>
            <person name="Sailsbery J."/>
            <person name="Clay B."/>
            <person name="Brown D."/>
            <person name="John T."/>
            <person name="Oh Y."/>
            <person name="Young N."/>
            <person name="Fitzgerald M."/>
            <person name="Haas B.J."/>
            <person name="Zeng Q."/>
            <person name="Young S."/>
            <person name="Adiconis X."/>
            <person name="Fan L."/>
            <person name="Levin J.Z."/>
            <person name="Mitchell T.K."/>
            <person name="Okubara P.A."/>
            <person name="Farman M.L."/>
            <person name="Kohn L.M."/>
            <person name="Birren B."/>
            <person name="Ma L.-J."/>
            <person name="Dean R.A."/>
        </authorList>
    </citation>
    <scope>NUCLEOTIDE SEQUENCE</scope>
    <source>
        <strain evidence="2">R3-111a-1</strain>
    </source>
</reference>
<dbReference type="Proteomes" id="UP000006039">
    <property type="component" value="Unassembled WGS sequence"/>
</dbReference>
<evidence type="ECO:0000313" key="2">
    <source>
        <dbReference type="EnsemblFungi" id="EJT79444"/>
    </source>
</evidence>
<dbReference type="InterPro" id="IPR036928">
    <property type="entry name" value="AS_sf"/>
</dbReference>
<evidence type="ECO:0000313" key="1">
    <source>
        <dbReference type="EMBL" id="EJT79444.1"/>
    </source>
</evidence>
<dbReference type="AlphaFoldDB" id="J3NTC9"/>
<reference evidence="2" key="5">
    <citation type="submission" date="2018-04" db="UniProtKB">
        <authorList>
            <consortium name="EnsemblFungi"/>
        </authorList>
    </citation>
    <scope>IDENTIFICATION</scope>
    <source>
        <strain evidence="2">R3-111a-1</strain>
    </source>
</reference>
<evidence type="ECO:0000313" key="3">
    <source>
        <dbReference type="Proteomes" id="UP000006039"/>
    </source>
</evidence>
<dbReference type="Gene3D" id="3.90.1300.10">
    <property type="entry name" value="Amidase signature (AS) domain"/>
    <property type="match status" value="1"/>
</dbReference>
<keyword evidence="3" id="KW-1185">Reference proteome</keyword>
<reference evidence="1" key="2">
    <citation type="submission" date="2010-07" db="EMBL/GenBank/DDBJ databases">
        <authorList>
            <consortium name="The Broad Institute Genome Sequencing Platform"/>
            <consortium name="Broad Institute Genome Sequencing Center for Infectious Disease"/>
            <person name="Ma L.-J."/>
            <person name="Dead R."/>
            <person name="Young S."/>
            <person name="Zeng Q."/>
            <person name="Koehrsen M."/>
            <person name="Alvarado L."/>
            <person name="Berlin A."/>
            <person name="Chapman S.B."/>
            <person name="Chen Z."/>
            <person name="Freedman E."/>
            <person name="Gellesch M."/>
            <person name="Goldberg J."/>
            <person name="Griggs A."/>
            <person name="Gujja S."/>
            <person name="Heilman E.R."/>
            <person name="Heiman D."/>
            <person name="Hepburn T."/>
            <person name="Howarth C."/>
            <person name="Jen D."/>
            <person name="Larson L."/>
            <person name="Mehta T."/>
            <person name="Neiman D."/>
            <person name="Pearson M."/>
            <person name="Roberts A."/>
            <person name="Saif S."/>
            <person name="Shea T."/>
            <person name="Shenoy N."/>
            <person name="Sisk P."/>
            <person name="Stolte C."/>
            <person name="Sykes S."/>
            <person name="Walk T."/>
            <person name="White J."/>
            <person name="Yandava C."/>
            <person name="Haas B."/>
            <person name="Nusbaum C."/>
            <person name="Birren B."/>
        </authorList>
    </citation>
    <scope>NUCLEOTIDE SEQUENCE</scope>
    <source>
        <strain evidence="1">R3-111a-1</strain>
    </source>
</reference>
<dbReference type="RefSeq" id="XP_009220589.1">
    <property type="nucleotide sequence ID" value="XM_009222325.1"/>
</dbReference>
<dbReference type="HOGENOM" id="CLU_2359859_0_0_1"/>
<protein>
    <submittedName>
        <fullName evidence="1 2">Uncharacterized protein</fullName>
    </submittedName>
</protein>
<reference evidence="3" key="1">
    <citation type="submission" date="2010-07" db="EMBL/GenBank/DDBJ databases">
        <title>The genome sequence of Gaeumannomyces graminis var. tritici strain R3-111a-1.</title>
        <authorList>
            <consortium name="The Broad Institute Genome Sequencing Platform"/>
            <person name="Ma L.-J."/>
            <person name="Dead R."/>
            <person name="Young S."/>
            <person name="Zeng Q."/>
            <person name="Koehrsen M."/>
            <person name="Alvarado L."/>
            <person name="Berlin A."/>
            <person name="Chapman S.B."/>
            <person name="Chen Z."/>
            <person name="Freedman E."/>
            <person name="Gellesch M."/>
            <person name="Goldberg J."/>
            <person name="Griggs A."/>
            <person name="Gujja S."/>
            <person name="Heilman E.R."/>
            <person name="Heiman D."/>
            <person name="Hepburn T."/>
            <person name="Howarth C."/>
            <person name="Jen D."/>
            <person name="Larson L."/>
            <person name="Mehta T."/>
            <person name="Neiman D."/>
            <person name="Pearson M."/>
            <person name="Roberts A."/>
            <person name="Saif S."/>
            <person name="Shea T."/>
            <person name="Shenoy N."/>
            <person name="Sisk P."/>
            <person name="Stolte C."/>
            <person name="Sykes S."/>
            <person name="Walk T."/>
            <person name="White J."/>
            <person name="Yandava C."/>
            <person name="Haas B."/>
            <person name="Nusbaum C."/>
            <person name="Birren B."/>
        </authorList>
    </citation>
    <scope>NUCLEOTIDE SEQUENCE [LARGE SCALE GENOMIC DNA]</scope>
    <source>
        <strain evidence="3">R3-111a-1</strain>
    </source>
</reference>
<name>J3NTC9_GAET3</name>
<proteinExistence type="predicted"/>
<dbReference type="GeneID" id="20344986"/>
<dbReference type="EMBL" id="GL385396">
    <property type="protein sequence ID" value="EJT79444.1"/>
    <property type="molecule type" value="Genomic_DNA"/>
</dbReference>
<gene>
    <name evidence="2" type="primary">20344986</name>
    <name evidence="1" type="ORF">GGTG_04528</name>
</gene>
<dbReference type="EnsemblFungi" id="EJT79444">
    <property type="protein sequence ID" value="EJT79444"/>
    <property type="gene ID" value="GGTG_04528"/>
</dbReference>
<sequence length="96" mass="10132">MTGSILNLLVPERYHLNMDLSTSSSGSAVGTAMDLAAAAPGTETDGSVISPAEVASPMLKPQGPWPRNASPGATWERGGRNVLAWGRIWAVMARRR</sequence>
<accession>J3NTC9</accession>
<reference evidence="1" key="3">
    <citation type="submission" date="2010-09" db="EMBL/GenBank/DDBJ databases">
        <title>Annotation of Gaeumannomyces graminis var. tritici R3-111a-1.</title>
        <authorList>
            <consortium name="The Broad Institute Genome Sequencing Platform"/>
            <person name="Ma L.-J."/>
            <person name="Dead R."/>
            <person name="Young S.K."/>
            <person name="Zeng Q."/>
            <person name="Gargeya S."/>
            <person name="Fitzgerald M."/>
            <person name="Haas B."/>
            <person name="Abouelleil A."/>
            <person name="Alvarado L."/>
            <person name="Arachchi H.M."/>
            <person name="Berlin A."/>
            <person name="Brown A."/>
            <person name="Chapman S.B."/>
            <person name="Chen Z."/>
            <person name="Dunbar C."/>
            <person name="Freedman E."/>
            <person name="Gearin G."/>
            <person name="Gellesch M."/>
            <person name="Goldberg J."/>
            <person name="Griggs A."/>
            <person name="Gujja S."/>
            <person name="Heiman D."/>
            <person name="Howarth C."/>
            <person name="Larson L."/>
            <person name="Lui A."/>
            <person name="MacDonald P.J.P."/>
            <person name="Mehta T."/>
            <person name="Montmayeur A."/>
            <person name="Murphy C."/>
            <person name="Neiman D."/>
            <person name="Pearson M."/>
            <person name="Priest M."/>
            <person name="Roberts A."/>
            <person name="Saif S."/>
            <person name="Shea T."/>
            <person name="Shenoy N."/>
            <person name="Sisk P."/>
            <person name="Stolte C."/>
            <person name="Sykes S."/>
            <person name="Yandava C."/>
            <person name="Wortman J."/>
            <person name="Nusbaum C."/>
            <person name="Birren B."/>
        </authorList>
    </citation>
    <scope>NUCLEOTIDE SEQUENCE</scope>
    <source>
        <strain evidence="1">R3-111a-1</strain>
    </source>
</reference>
<dbReference type="SUPFAM" id="SSF75304">
    <property type="entry name" value="Amidase signature (AS) enzymes"/>
    <property type="match status" value="1"/>
</dbReference>
<organism evidence="1">
    <name type="scientific">Gaeumannomyces tritici (strain R3-111a-1)</name>
    <name type="common">Wheat and barley take-all root rot fungus</name>
    <name type="synonym">Gaeumannomyces graminis var. tritici</name>
    <dbReference type="NCBI Taxonomy" id="644352"/>
    <lineage>
        <taxon>Eukaryota</taxon>
        <taxon>Fungi</taxon>
        <taxon>Dikarya</taxon>
        <taxon>Ascomycota</taxon>
        <taxon>Pezizomycotina</taxon>
        <taxon>Sordariomycetes</taxon>
        <taxon>Sordariomycetidae</taxon>
        <taxon>Magnaporthales</taxon>
        <taxon>Magnaporthaceae</taxon>
        <taxon>Gaeumannomyces</taxon>
    </lineage>
</organism>
<dbReference type="VEuPathDB" id="FungiDB:GGTG_04528"/>